<evidence type="ECO:0000259" key="6">
    <source>
        <dbReference type="PROSITE" id="PS51918"/>
    </source>
</evidence>
<dbReference type="InterPro" id="IPR050377">
    <property type="entry name" value="Radical_SAM_PqqE_MftC-like"/>
</dbReference>
<organism evidence="7 8">
    <name type="scientific">Streptomyces filamentosus NRRL 15998</name>
    <dbReference type="NCBI Taxonomy" id="457431"/>
    <lineage>
        <taxon>Bacteria</taxon>
        <taxon>Bacillati</taxon>
        <taxon>Actinomycetota</taxon>
        <taxon>Actinomycetes</taxon>
        <taxon>Kitasatosporales</taxon>
        <taxon>Streptomycetaceae</taxon>
        <taxon>Streptomyces</taxon>
    </lineage>
</organism>
<dbReference type="SUPFAM" id="SSF102114">
    <property type="entry name" value="Radical SAM enzymes"/>
    <property type="match status" value="1"/>
</dbReference>
<evidence type="ECO:0000313" key="8">
    <source>
        <dbReference type="Proteomes" id="UP000003986"/>
    </source>
</evidence>
<protein>
    <submittedName>
        <fullName evidence="7">Heme d1 biosynthesis protein NirJ</fullName>
    </submittedName>
</protein>
<evidence type="ECO:0000256" key="2">
    <source>
        <dbReference type="ARBA" id="ARBA00022723"/>
    </source>
</evidence>
<dbReference type="Proteomes" id="UP000003986">
    <property type="component" value="Unassembled WGS sequence"/>
</dbReference>
<proteinExistence type="predicted"/>
<evidence type="ECO:0000256" key="3">
    <source>
        <dbReference type="ARBA" id="ARBA00023004"/>
    </source>
</evidence>
<dbReference type="SFLD" id="SFLDG01067">
    <property type="entry name" value="SPASM/twitch_domain_containing"/>
    <property type="match status" value="1"/>
</dbReference>
<dbReference type="InterPro" id="IPR013785">
    <property type="entry name" value="Aldolase_TIM"/>
</dbReference>
<dbReference type="AlphaFoldDB" id="D6ABD8"/>
<dbReference type="CDD" id="cd01335">
    <property type="entry name" value="Radical_SAM"/>
    <property type="match status" value="1"/>
</dbReference>
<dbReference type="GO" id="GO:0051536">
    <property type="term" value="F:iron-sulfur cluster binding"/>
    <property type="evidence" value="ECO:0007669"/>
    <property type="project" value="UniProtKB-KW"/>
</dbReference>
<dbReference type="InterPro" id="IPR007197">
    <property type="entry name" value="rSAM"/>
</dbReference>
<evidence type="ECO:0000256" key="4">
    <source>
        <dbReference type="ARBA" id="ARBA00023014"/>
    </source>
</evidence>
<feature type="region of interest" description="Disordered" evidence="5">
    <location>
        <begin position="1"/>
        <end position="24"/>
    </location>
</feature>
<reference evidence="8" key="2">
    <citation type="submission" date="2008-12" db="EMBL/GenBank/DDBJ databases">
        <title>Annotation of Streptomyces roseosporus strain NRRL 15998.</title>
        <authorList>
            <consortium name="The Broad Institute Genome Sequencing Platform"/>
            <consortium name="Broad Institute Microbial Sequencing Center"/>
            <person name="Fischbach M."/>
            <person name="Ward D."/>
            <person name="Young S."/>
            <person name="Kodira C.D."/>
            <person name="Zeng Q."/>
            <person name="Koehrsen M."/>
            <person name="Godfrey P."/>
            <person name="Alvarado L."/>
            <person name="Berlin A.M."/>
            <person name="Borenstein D."/>
            <person name="Chen Z."/>
            <person name="Engels R."/>
            <person name="Freedman E."/>
            <person name="Gellesch M."/>
            <person name="Goldberg J."/>
            <person name="Griggs A."/>
            <person name="Gujja S."/>
            <person name="Heiman D.I."/>
            <person name="Hepburn T.A."/>
            <person name="Howarth C."/>
            <person name="Jen D."/>
            <person name="Larson L."/>
            <person name="Lewis B."/>
            <person name="Mehta T."/>
            <person name="Park D."/>
            <person name="Pearson M."/>
            <person name="Roberts A."/>
            <person name="Saif S."/>
            <person name="Shea T.D."/>
            <person name="Shenoy N."/>
            <person name="Sisk P."/>
            <person name="Stolte C."/>
            <person name="Sykes S.N."/>
            <person name="Walk T."/>
            <person name="White J."/>
            <person name="Yandava C."/>
            <person name="Straight P."/>
            <person name="Clardy J."/>
            <person name="Hung D."/>
            <person name="Kolter R."/>
            <person name="Mekalanos J."/>
            <person name="Walker S."/>
            <person name="Walsh C.T."/>
            <person name="Wieland B.L.C."/>
            <person name="Ilzarbe M."/>
            <person name="Galagan J."/>
            <person name="Nusbaum C."/>
            <person name="Birren B."/>
        </authorList>
    </citation>
    <scope>NUCLEOTIDE SEQUENCE [LARGE SCALE GENOMIC DNA]</scope>
    <source>
        <strain evidence="8">NRRL 15998</strain>
    </source>
</reference>
<dbReference type="PANTHER" id="PTHR11228">
    <property type="entry name" value="RADICAL SAM DOMAIN PROTEIN"/>
    <property type="match status" value="1"/>
</dbReference>
<evidence type="ECO:0000256" key="5">
    <source>
        <dbReference type="SAM" id="MobiDB-lite"/>
    </source>
</evidence>
<dbReference type="Gene3D" id="3.20.20.70">
    <property type="entry name" value="Aldolase class I"/>
    <property type="match status" value="1"/>
</dbReference>
<gene>
    <name evidence="7" type="ORF">SSGG_03810</name>
</gene>
<keyword evidence="4" id="KW-0411">Iron-sulfur</keyword>
<name>D6ABD8_STRFL</name>
<evidence type="ECO:0000313" key="7">
    <source>
        <dbReference type="EMBL" id="EFE76443.2"/>
    </source>
</evidence>
<dbReference type="SFLD" id="SFLDS00029">
    <property type="entry name" value="Radical_SAM"/>
    <property type="match status" value="1"/>
</dbReference>
<feature type="domain" description="Radical SAM core" evidence="6">
    <location>
        <begin position="35"/>
        <end position="246"/>
    </location>
</feature>
<keyword evidence="2" id="KW-0479">Metal-binding</keyword>
<accession>D6ABD8</accession>
<dbReference type="PROSITE" id="PS51918">
    <property type="entry name" value="RADICAL_SAM"/>
    <property type="match status" value="1"/>
</dbReference>
<keyword evidence="1" id="KW-0949">S-adenosyl-L-methionine</keyword>
<feature type="compositionally biased region" description="Basic and acidic residues" evidence="5">
    <location>
        <begin position="1"/>
        <end position="15"/>
    </location>
</feature>
<evidence type="ECO:0000256" key="1">
    <source>
        <dbReference type="ARBA" id="ARBA00022691"/>
    </source>
</evidence>
<keyword evidence="3" id="KW-0408">Iron</keyword>
<dbReference type="Pfam" id="PF04055">
    <property type="entry name" value="Radical_SAM"/>
    <property type="match status" value="1"/>
</dbReference>
<sequence>MDRPRTRCRGPRAEGHYQAPTRQPAEGADVIEEVTGIKKIRMLYLQLLYRCNFTCLHCFHGKRLQYADAFTVDEAADLLTLMRDQYGTAAVTLLGGEPFVHRNLAQVVRHAKEELGLRVEICTNGYRIERRLTEIAPYLDLLRVSLEGVGSTNDGIRKQGSYQSALNALGLARDLGVPTGATMTVTSRNIAEVLPLGRALAELGVRQLKLHHLRPVGNAADHPELLVTSPSAYGRLREELASADLPLEVIVDEDLSEDGAPQVCAPSDGPREIDRIEVDPRGALTMSCKAVGKDAHAFWYEKAAGRIVHKPSSVDELTLAVPDVVYGRA</sequence>
<dbReference type="GO" id="GO:0003824">
    <property type="term" value="F:catalytic activity"/>
    <property type="evidence" value="ECO:0007669"/>
    <property type="project" value="InterPro"/>
</dbReference>
<dbReference type="GO" id="GO:0046872">
    <property type="term" value="F:metal ion binding"/>
    <property type="evidence" value="ECO:0007669"/>
    <property type="project" value="UniProtKB-KW"/>
</dbReference>
<dbReference type="InterPro" id="IPR058240">
    <property type="entry name" value="rSAM_sf"/>
</dbReference>
<dbReference type="PANTHER" id="PTHR11228:SF7">
    <property type="entry name" value="PQQA PEPTIDE CYCLASE"/>
    <property type="match status" value="1"/>
</dbReference>
<reference evidence="8" key="1">
    <citation type="submission" date="2008-10" db="EMBL/GenBank/DDBJ databases">
        <authorList>
            <person name="Molnar K."/>
        </authorList>
    </citation>
    <scope>NUCLEOTIDE SEQUENCE [LARGE SCALE GENOMIC DNA]</scope>
    <source>
        <strain evidence="8">NRRL 15998</strain>
    </source>
</reference>
<dbReference type="EMBL" id="DS999644">
    <property type="protein sequence ID" value="EFE76443.2"/>
    <property type="molecule type" value="Genomic_DNA"/>
</dbReference>